<proteinExistence type="predicted"/>
<dbReference type="SUPFAM" id="SSF143847">
    <property type="entry name" value="XisI-like"/>
    <property type="match status" value="1"/>
</dbReference>
<comment type="caution">
    <text evidence="1">The sequence shown here is derived from an EMBL/GenBank/DDBJ whole genome shotgun (WGS) entry which is preliminary data.</text>
</comment>
<evidence type="ECO:0000313" key="1">
    <source>
        <dbReference type="EMBL" id="PPJ62544.1"/>
    </source>
</evidence>
<keyword evidence="2" id="KW-1185">Reference proteome</keyword>
<evidence type="ECO:0000313" key="2">
    <source>
        <dbReference type="Proteomes" id="UP000239589"/>
    </source>
</evidence>
<dbReference type="Proteomes" id="UP000239589">
    <property type="component" value="Unassembled WGS sequence"/>
</dbReference>
<organism evidence="1 2">
    <name type="scientific">Cuspidothrix issatschenkoi CHARLIE-1</name>
    <dbReference type="NCBI Taxonomy" id="2052836"/>
    <lineage>
        <taxon>Bacteria</taxon>
        <taxon>Bacillati</taxon>
        <taxon>Cyanobacteriota</taxon>
        <taxon>Cyanophyceae</taxon>
        <taxon>Nostocales</taxon>
        <taxon>Aphanizomenonaceae</taxon>
        <taxon>Cuspidothrix</taxon>
    </lineage>
</organism>
<gene>
    <name evidence="1" type="ORF">CUN59_14915</name>
</gene>
<dbReference type="InterPro" id="IPR014968">
    <property type="entry name" value="XisI"/>
</dbReference>
<dbReference type="CDD" id="cd16382">
    <property type="entry name" value="XisI-like"/>
    <property type="match status" value="1"/>
</dbReference>
<protein>
    <submittedName>
        <fullName evidence="1">XisI protein</fullName>
    </submittedName>
</protein>
<reference evidence="1 2" key="1">
    <citation type="submission" date="2018-02" db="EMBL/GenBank/DDBJ databases">
        <title>Discovery of a pederin family compound in a non-symbiotic bloom-forming cyanobacterium.</title>
        <authorList>
            <person name="Kust A."/>
            <person name="Mares J."/>
            <person name="Jokela J."/>
            <person name="Urajova P."/>
            <person name="Hajek J."/>
            <person name="Saurav K."/>
            <person name="Voracova K."/>
            <person name="Fewer D.P."/>
            <person name="Haapaniemi E."/>
            <person name="Permi P."/>
            <person name="Rehakova K."/>
            <person name="Sivonen K."/>
            <person name="Hrouzek P."/>
        </authorList>
    </citation>
    <scope>NUCLEOTIDE SEQUENCE [LARGE SCALE GENOMIC DNA]</scope>
    <source>
        <strain evidence="1 2">CHARLIE-1</strain>
    </source>
</reference>
<dbReference type="OrthoDB" id="467081at2"/>
<sequence>MERMNYPESVKTVLARHTKNHASKGTEKELIFDCERNSYLVVHVGWENNERAYGTVIHVDIRDGKIWIQRDLTEEGVASELVELGVPKTDIVLGFKSPFVREFTGFAVG</sequence>
<dbReference type="Pfam" id="PF08869">
    <property type="entry name" value="XisI"/>
    <property type="match status" value="1"/>
</dbReference>
<dbReference type="Gene3D" id="3.30.310.110">
    <property type="entry name" value="XisI-like"/>
    <property type="match status" value="1"/>
</dbReference>
<name>A0A2S6CRZ1_9CYAN</name>
<dbReference type="InterPro" id="IPR035943">
    <property type="entry name" value="XisI-like_sf"/>
</dbReference>
<dbReference type="EMBL" id="PGEM01000110">
    <property type="protein sequence ID" value="PPJ62544.1"/>
    <property type="molecule type" value="Genomic_DNA"/>
</dbReference>
<dbReference type="RefSeq" id="WP_104388587.1">
    <property type="nucleotide sequence ID" value="NZ_PGEM01000110.1"/>
</dbReference>
<dbReference type="AlphaFoldDB" id="A0A2S6CRZ1"/>
<accession>A0A2S6CRZ1</accession>